<comment type="similarity">
    <text evidence="3 12">Belongs to the cytochrome P450 family.</text>
</comment>
<dbReference type="InterPro" id="IPR002401">
    <property type="entry name" value="Cyt_P450_E_grp-I"/>
</dbReference>
<keyword evidence="5" id="KW-0812">Transmembrane</keyword>
<evidence type="ECO:0000256" key="10">
    <source>
        <dbReference type="ARBA" id="ARBA00023136"/>
    </source>
</evidence>
<keyword evidence="8 12" id="KW-0560">Oxidoreductase</keyword>
<proteinExistence type="inferred from homology"/>
<comment type="cofactor">
    <cofactor evidence="1 11">
        <name>heme</name>
        <dbReference type="ChEBI" id="CHEBI:30413"/>
    </cofactor>
</comment>
<dbReference type="Pfam" id="PF00067">
    <property type="entry name" value="p450"/>
    <property type="match status" value="1"/>
</dbReference>
<dbReference type="GO" id="GO:0005506">
    <property type="term" value="F:iron ion binding"/>
    <property type="evidence" value="ECO:0007669"/>
    <property type="project" value="InterPro"/>
</dbReference>
<evidence type="ECO:0000256" key="4">
    <source>
        <dbReference type="ARBA" id="ARBA00022617"/>
    </source>
</evidence>
<evidence type="ECO:0000256" key="2">
    <source>
        <dbReference type="ARBA" id="ARBA00004167"/>
    </source>
</evidence>
<evidence type="ECO:0000256" key="7">
    <source>
        <dbReference type="ARBA" id="ARBA00022989"/>
    </source>
</evidence>
<evidence type="ECO:0000256" key="5">
    <source>
        <dbReference type="ARBA" id="ARBA00022692"/>
    </source>
</evidence>
<evidence type="ECO:0000256" key="1">
    <source>
        <dbReference type="ARBA" id="ARBA00001971"/>
    </source>
</evidence>
<dbReference type="InterPro" id="IPR017972">
    <property type="entry name" value="Cyt_P450_CS"/>
</dbReference>
<sequence length="617" mass="69738">MSLCLNDSTNTSLIFWLQIIGFCLRQEVGFITGVSAHLCVEQQLLLDQAFSNTNQKISDLVTKSRSKEFGVMECLKLSIASVSSVMNSTPEDGPKVQVFTVCAVLVAMVVLPWLLIDLQRREPKLPPSPQGAWPIVGHLPLLGKNPHIAMKNWANELGDMFLLRLGSVPAIVITSPEMAREVLLTQDKTWASRPKRKISAMYFSYNYRGITFAQYNATWRYLRKIVMLELLTTKRLEASLPVRKEEMLQMIWSIVQDAKSGKPVDVRLRLNNKMANEIFRMVLGCRFSGSKQGDVQGDDDVKGREFQDIIDENQQLKGLFLLGDYVPWLRFLDIGGIEKRIKVCQGRLDRFLNKVVDEHEANRRKGPIAETDKDMVDVLLRTMHEQDQKETLKLDVNTIKATVMSMIAAGVDTSSITVEWGMAELIRHPDTMQKLTEELDSVVGKTRMVQENDIPNLKYLQAVVKEVLRLHPPAPLLIPHVSTQDCEIAGYHIPADTRLYVHAHAIGRNEKAWDSPLDFDPERFISRPEIDLRGHDFGLLPFGSGRRACPAITMGTLQVQWTMATLVHSFAWSLPTGQCFEDLDMEEEFGITTPRANALTLHAAPRLIDTDLYQPCC</sequence>
<keyword evidence="4 11" id="KW-0349">Heme</keyword>
<dbReference type="AlphaFoldDB" id="A0A8T0IE24"/>
<evidence type="ECO:0000313" key="14">
    <source>
        <dbReference type="Proteomes" id="UP000822688"/>
    </source>
</evidence>
<evidence type="ECO:0008006" key="15">
    <source>
        <dbReference type="Google" id="ProtNLM"/>
    </source>
</evidence>
<keyword evidence="10" id="KW-0472">Membrane</keyword>
<reference evidence="13" key="1">
    <citation type="submission" date="2020-06" db="EMBL/GenBank/DDBJ databases">
        <title>WGS assembly of Ceratodon purpureus strain R40.</title>
        <authorList>
            <person name="Carey S.B."/>
            <person name="Jenkins J."/>
            <person name="Shu S."/>
            <person name="Lovell J.T."/>
            <person name="Sreedasyam A."/>
            <person name="Maumus F."/>
            <person name="Tiley G.P."/>
            <person name="Fernandez-Pozo N."/>
            <person name="Barry K."/>
            <person name="Chen C."/>
            <person name="Wang M."/>
            <person name="Lipzen A."/>
            <person name="Daum C."/>
            <person name="Saski C.A."/>
            <person name="Payton A.C."/>
            <person name="Mcbreen J.C."/>
            <person name="Conrad R.E."/>
            <person name="Kollar L.M."/>
            <person name="Olsson S."/>
            <person name="Huttunen S."/>
            <person name="Landis J.B."/>
            <person name="Wickett N.J."/>
            <person name="Johnson M.G."/>
            <person name="Rensing S.A."/>
            <person name="Grimwood J."/>
            <person name="Schmutz J."/>
            <person name="Mcdaniel S.F."/>
        </authorList>
    </citation>
    <scope>NUCLEOTIDE SEQUENCE</scope>
    <source>
        <strain evidence="13">R40</strain>
    </source>
</reference>
<organism evidence="13 14">
    <name type="scientific">Ceratodon purpureus</name>
    <name type="common">Fire moss</name>
    <name type="synonym">Dicranum purpureum</name>
    <dbReference type="NCBI Taxonomy" id="3225"/>
    <lineage>
        <taxon>Eukaryota</taxon>
        <taxon>Viridiplantae</taxon>
        <taxon>Streptophyta</taxon>
        <taxon>Embryophyta</taxon>
        <taxon>Bryophyta</taxon>
        <taxon>Bryophytina</taxon>
        <taxon>Bryopsida</taxon>
        <taxon>Dicranidae</taxon>
        <taxon>Pseudoditrichales</taxon>
        <taxon>Ditrichaceae</taxon>
        <taxon>Ceratodon</taxon>
    </lineage>
</organism>
<evidence type="ECO:0000256" key="3">
    <source>
        <dbReference type="ARBA" id="ARBA00010617"/>
    </source>
</evidence>
<dbReference type="GO" id="GO:0016020">
    <property type="term" value="C:membrane"/>
    <property type="evidence" value="ECO:0007669"/>
    <property type="project" value="UniProtKB-SubCell"/>
</dbReference>
<keyword evidence="14" id="KW-1185">Reference proteome</keyword>
<dbReference type="PANTHER" id="PTHR47944">
    <property type="entry name" value="CYTOCHROME P450 98A9"/>
    <property type="match status" value="1"/>
</dbReference>
<keyword evidence="9 11" id="KW-0408">Iron</keyword>
<dbReference type="GO" id="GO:0004497">
    <property type="term" value="F:monooxygenase activity"/>
    <property type="evidence" value="ECO:0007669"/>
    <property type="project" value="UniProtKB-KW"/>
</dbReference>
<evidence type="ECO:0000256" key="11">
    <source>
        <dbReference type="PIRSR" id="PIRSR602401-1"/>
    </source>
</evidence>
<dbReference type="PRINTS" id="PR00385">
    <property type="entry name" value="P450"/>
</dbReference>
<dbReference type="PRINTS" id="PR00463">
    <property type="entry name" value="EP450I"/>
</dbReference>
<dbReference type="EMBL" id="CM026424">
    <property type="protein sequence ID" value="KAG0581137.1"/>
    <property type="molecule type" value="Genomic_DNA"/>
</dbReference>
<accession>A0A8T0IE24</accession>
<keyword evidence="6 11" id="KW-0479">Metal-binding</keyword>
<evidence type="ECO:0000256" key="6">
    <source>
        <dbReference type="ARBA" id="ARBA00022723"/>
    </source>
</evidence>
<dbReference type="FunFam" id="1.10.630.10:FF:000097">
    <property type="entry name" value="Cytochrome P-450 19"/>
    <property type="match status" value="1"/>
</dbReference>
<evidence type="ECO:0000256" key="8">
    <source>
        <dbReference type="ARBA" id="ARBA00023002"/>
    </source>
</evidence>
<name>A0A8T0IE24_CERPU</name>
<keyword evidence="12" id="KW-0503">Monooxygenase</keyword>
<dbReference type="PROSITE" id="PS00086">
    <property type="entry name" value="CYTOCHROME_P450"/>
    <property type="match status" value="1"/>
</dbReference>
<evidence type="ECO:0000313" key="13">
    <source>
        <dbReference type="EMBL" id="KAG0581137.1"/>
    </source>
</evidence>
<gene>
    <name evidence="13" type="ORF">KC19_4G227500</name>
</gene>
<dbReference type="SUPFAM" id="SSF48264">
    <property type="entry name" value="Cytochrome P450"/>
    <property type="match status" value="1"/>
</dbReference>
<dbReference type="InterPro" id="IPR001128">
    <property type="entry name" value="Cyt_P450"/>
</dbReference>
<feature type="binding site" description="axial binding residue" evidence="11">
    <location>
        <position position="549"/>
    </location>
    <ligand>
        <name>heme</name>
        <dbReference type="ChEBI" id="CHEBI:30413"/>
    </ligand>
    <ligandPart>
        <name>Fe</name>
        <dbReference type="ChEBI" id="CHEBI:18248"/>
    </ligandPart>
</feature>
<keyword evidence="7" id="KW-1133">Transmembrane helix</keyword>
<evidence type="ECO:0000256" key="12">
    <source>
        <dbReference type="RuleBase" id="RU000461"/>
    </source>
</evidence>
<dbReference type="GO" id="GO:0020037">
    <property type="term" value="F:heme binding"/>
    <property type="evidence" value="ECO:0007669"/>
    <property type="project" value="InterPro"/>
</dbReference>
<comment type="subcellular location">
    <subcellularLocation>
        <location evidence="2">Membrane</location>
        <topology evidence="2">Single-pass membrane protein</topology>
    </subcellularLocation>
</comment>
<dbReference type="InterPro" id="IPR036396">
    <property type="entry name" value="Cyt_P450_sf"/>
</dbReference>
<dbReference type="PANTHER" id="PTHR47944:SF16">
    <property type="entry name" value="CYTOCHROME P450 FAMILY 1 SUBFAMILY A POLYPEPTIDE 1"/>
    <property type="match status" value="1"/>
</dbReference>
<dbReference type="GO" id="GO:0016705">
    <property type="term" value="F:oxidoreductase activity, acting on paired donors, with incorporation or reduction of molecular oxygen"/>
    <property type="evidence" value="ECO:0007669"/>
    <property type="project" value="InterPro"/>
</dbReference>
<dbReference type="CDD" id="cd20618">
    <property type="entry name" value="CYP71_clan"/>
    <property type="match status" value="1"/>
</dbReference>
<dbReference type="Gene3D" id="1.10.630.10">
    <property type="entry name" value="Cytochrome P450"/>
    <property type="match status" value="1"/>
</dbReference>
<dbReference type="Proteomes" id="UP000822688">
    <property type="component" value="Chromosome 4"/>
</dbReference>
<comment type="caution">
    <text evidence="13">The sequence shown here is derived from an EMBL/GenBank/DDBJ whole genome shotgun (WGS) entry which is preliminary data.</text>
</comment>
<evidence type="ECO:0000256" key="9">
    <source>
        <dbReference type="ARBA" id="ARBA00023004"/>
    </source>
</evidence>
<protein>
    <recommendedName>
        <fullName evidence="15">Cytochrome P450</fullName>
    </recommendedName>
</protein>